<dbReference type="EMBL" id="GBRH01280769">
    <property type="protein sequence ID" value="JAD17126.1"/>
    <property type="molecule type" value="Transcribed_RNA"/>
</dbReference>
<sequence length="49" mass="5560">MCCVQQFLNPRDILIEQATSSIHECSAHVPSALENHTIGEQHHSSRQLY</sequence>
<organism evidence="1">
    <name type="scientific">Arundo donax</name>
    <name type="common">Giant reed</name>
    <name type="synonym">Donax arundinaceus</name>
    <dbReference type="NCBI Taxonomy" id="35708"/>
    <lineage>
        <taxon>Eukaryota</taxon>
        <taxon>Viridiplantae</taxon>
        <taxon>Streptophyta</taxon>
        <taxon>Embryophyta</taxon>
        <taxon>Tracheophyta</taxon>
        <taxon>Spermatophyta</taxon>
        <taxon>Magnoliopsida</taxon>
        <taxon>Liliopsida</taxon>
        <taxon>Poales</taxon>
        <taxon>Poaceae</taxon>
        <taxon>PACMAD clade</taxon>
        <taxon>Arundinoideae</taxon>
        <taxon>Arundineae</taxon>
        <taxon>Arundo</taxon>
    </lineage>
</organism>
<proteinExistence type="predicted"/>
<evidence type="ECO:0000313" key="1">
    <source>
        <dbReference type="EMBL" id="JAD17126.1"/>
    </source>
</evidence>
<dbReference type="AlphaFoldDB" id="A0A0A9TQR2"/>
<reference evidence="1" key="1">
    <citation type="submission" date="2014-09" db="EMBL/GenBank/DDBJ databases">
        <authorList>
            <person name="Magalhaes I.L.F."/>
            <person name="Oliveira U."/>
            <person name="Santos F.R."/>
            <person name="Vidigal T.H.D.A."/>
            <person name="Brescovit A.D."/>
            <person name="Santos A.J."/>
        </authorList>
    </citation>
    <scope>NUCLEOTIDE SEQUENCE</scope>
    <source>
        <tissue evidence="1">Shoot tissue taken approximately 20 cm above the soil surface</tissue>
    </source>
</reference>
<protein>
    <submittedName>
        <fullName evidence="1">Uncharacterized protein</fullName>
    </submittedName>
</protein>
<name>A0A0A9TQR2_ARUDO</name>
<reference evidence="1" key="2">
    <citation type="journal article" date="2015" name="Data Brief">
        <title>Shoot transcriptome of the giant reed, Arundo donax.</title>
        <authorList>
            <person name="Barrero R.A."/>
            <person name="Guerrero F.D."/>
            <person name="Moolhuijzen P."/>
            <person name="Goolsby J.A."/>
            <person name="Tidwell J."/>
            <person name="Bellgard S.E."/>
            <person name="Bellgard M.I."/>
        </authorList>
    </citation>
    <scope>NUCLEOTIDE SEQUENCE</scope>
    <source>
        <tissue evidence="1">Shoot tissue taken approximately 20 cm above the soil surface</tissue>
    </source>
</reference>
<accession>A0A0A9TQR2</accession>